<proteinExistence type="predicted"/>
<dbReference type="HOGENOM" id="CLU_616604_0_0_0"/>
<evidence type="ECO:0000256" key="1">
    <source>
        <dbReference type="SAM" id="MobiDB-lite"/>
    </source>
</evidence>
<name>F0SQT1_RUBBR</name>
<accession>F0SQT1</accession>
<organism evidence="2 3">
    <name type="scientific">Rubinisphaera brasiliensis (strain ATCC 49424 / DSM 5305 / JCM 21570 / IAM 15109 / NBRC 103401 / IFAM 1448)</name>
    <name type="common">Planctomyces brasiliensis</name>
    <dbReference type="NCBI Taxonomy" id="756272"/>
    <lineage>
        <taxon>Bacteria</taxon>
        <taxon>Pseudomonadati</taxon>
        <taxon>Planctomycetota</taxon>
        <taxon>Planctomycetia</taxon>
        <taxon>Planctomycetales</taxon>
        <taxon>Planctomycetaceae</taxon>
        <taxon>Rubinisphaera</taxon>
    </lineage>
</organism>
<keyword evidence="3" id="KW-1185">Reference proteome</keyword>
<dbReference type="RefSeq" id="WP_013627839.1">
    <property type="nucleotide sequence ID" value="NC_015174.1"/>
</dbReference>
<reference evidence="3" key="1">
    <citation type="submission" date="2011-02" db="EMBL/GenBank/DDBJ databases">
        <title>The complete genome of Planctomyces brasiliensis DSM 5305.</title>
        <authorList>
            <person name="Lucas S."/>
            <person name="Copeland A."/>
            <person name="Lapidus A."/>
            <person name="Bruce D."/>
            <person name="Goodwin L."/>
            <person name="Pitluck S."/>
            <person name="Kyrpides N."/>
            <person name="Mavromatis K."/>
            <person name="Pagani I."/>
            <person name="Ivanova N."/>
            <person name="Ovchinnikova G."/>
            <person name="Lu M."/>
            <person name="Detter J.C."/>
            <person name="Han C."/>
            <person name="Land M."/>
            <person name="Hauser L."/>
            <person name="Markowitz V."/>
            <person name="Cheng J.-F."/>
            <person name="Hugenholtz P."/>
            <person name="Woyke T."/>
            <person name="Wu D."/>
            <person name="Tindall B."/>
            <person name="Pomrenke H.G."/>
            <person name="Brambilla E."/>
            <person name="Klenk H.-P."/>
            <person name="Eisen J.A."/>
        </authorList>
    </citation>
    <scope>NUCLEOTIDE SEQUENCE [LARGE SCALE GENOMIC DNA]</scope>
    <source>
        <strain evidence="3">ATCC 49424 / DSM 5305 / JCM 21570 / NBRC 103401 / IFAM 1448</strain>
    </source>
</reference>
<dbReference type="Proteomes" id="UP000006860">
    <property type="component" value="Chromosome"/>
</dbReference>
<feature type="region of interest" description="Disordered" evidence="1">
    <location>
        <begin position="166"/>
        <end position="185"/>
    </location>
</feature>
<evidence type="ECO:0000313" key="2">
    <source>
        <dbReference type="EMBL" id="ADY59111.1"/>
    </source>
</evidence>
<protein>
    <submittedName>
        <fullName evidence="2">Uncharacterized protein</fullName>
    </submittedName>
</protein>
<gene>
    <name evidence="2" type="ordered locus">Plabr_1500</name>
</gene>
<dbReference type="KEGG" id="pbs:Plabr_1500"/>
<feature type="compositionally biased region" description="Polar residues" evidence="1">
    <location>
        <begin position="175"/>
        <end position="184"/>
    </location>
</feature>
<evidence type="ECO:0000313" key="3">
    <source>
        <dbReference type="Proteomes" id="UP000006860"/>
    </source>
</evidence>
<sequence>MTNAKEAPTPLNVFIVIRDDTPSEQEVNLPGAMLPELGGYAKETTPVRDVRIFVQINFDYGKQLRFQVDPHKEFLRFGDDSDILQVVKDYTETETLEIGNQPFYEGGGEMVVEMMKAWGDRINLQKDENILILASHGNRQRGRLEIGKGENAPSPQGVCVPAWSNPKGLDKRGNDQLTSGNPADSSFEPVVRPLYPRSLAEKLDVNGIHCSLIWAYACGMASFEVAIDLSKSCDYFLACTSDYYCGFAKFGNWFRALPCEDTDVSTYVGEAARDFFDAQYSGARPVVQFDSRYADVLRQEFLAFAAAMCTWCEAESAIEHIRKILRVAQACQWADGVTVDMVRLLRTFSTYENATSKVRKASRDLLKALEAAMFVHRREGDDIQGMHVYLPAKPPSPAGNRGLVDKKIQSEILNVCSWFTVVKSVSGMEDSQLATSLAAALYEF</sequence>
<dbReference type="AlphaFoldDB" id="F0SQT1"/>
<dbReference type="EMBL" id="CP002546">
    <property type="protein sequence ID" value="ADY59111.1"/>
    <property type="molecule type" value="Genomic_DNA"/>
</dbReference>